<dbReference type="EMBL" id="GBRH01255592">
    <property type="protein sequence ID" value="JAD42303.1"/>
    <property type="molecule type" value="Transcribed_RNA"/>
</dbReference>
<protein>
    <submittedName>
        <fullName evidence="1">Uncharacterized protein</fullName>
    </submittedName>
</protein>
<reference evidence="1" key="2">
    <citation type="journal article" date="2015" name="Data Brief">
        <title>Shoot transcriptome of the giant reed, Arundo donax.</title>
        <authorList>
            <person name="Barrero R.A."/>
            <person name="Guerrero F.D."/>
            <person name="Moolhuijzen P."/>
            <person name="Goolsby J.A."/>
            <person name="Tidwell J."/>
            <person name="Bellgard S.E."/>
            <person name="Bellgard M.I."/>
        </authorList>
    </citation>
    <scope>NUCLEOTIDE SEQUENCE</scope>
    <source>
        <tissue evidence="1">Shoot tissue taken approximately 20 cm above the soil surface</tissue>
    </source>
</reference>
<dbReference type="AlphaFoldDB" id="A0A0A8ZX45"/>
<organism evidence="1">
    <name type="scientific">Arundo donax</name>
    <name type="common">Giant reed</name>
    <name type="synonym">Donax arundinaceus</name>
    <dbReference type="NCBI Taxonomy" id="35708"/>
    <lineage>
        <taxon>Eukaryota</taxon>
        <taxon>Viridiplantae</taxon>
        <taxon>Streptophyta</taxon>
        <taxon>Embryophyta</taxon>
        <taxon>Tracheophyta</taxon>
        <taxon>Spermatophyta</taxon>
        <taxon>Magnoliopsida</taxon>
        <taxon>Liliopsida</taxon>
        <taxon>Poales</taxon>
        <taxon>Poaceae</taxon>
        <taxon>PACMAD clade</taxon>
        <taxon>Arundinoideae</taxon>
        <taxon>Arundineae</taxon>
        <taxon>Arundo</taxon>
    </lineage>
</organism>
<sequence>MQNRSIDLSSKTEKRKYIT</sequence>
<name>A0A0A8ZX45_ARUDO</name>
<evidence type="ECO:0000313" key="1">
    <source>
        <dbReference type="EMBL" id="JAD42303.1"/>
    </source>
</evidence>
<proteinExistence type="predicted"/>
<reference evidence="1" key="1">
    <citation type="submission" date="2014-09" db="EMBL/GenBank/DDBJ databases">
        <authorList>
            <person name="Magalhaes I.L.F."/>
            <person name="Oliveira U."/>
            <person name="Santos F.R."/>
            <person name="Vidigal T.H.D.A."/>
            <person name="Brescovit A.D."/>
            <person name="Santos A.J."/>
        </authorList>
    </citation>
    <scope>NUCLEOTIDE SEQUENCE</scope>
    <source>
        <tissue evidence="1">Shoot tissue taken approximately 20 cm above the soil surface</tissue>
    </source>
</reference>
<accession>A0A0A8ZX45</accession>